<evidence type="ECO:0000313" key="8">
    <source>
        <dbReference type="Proteomes" id="UP000309215"/>
    </source>
</evidence>
<dbReference type="OrthoDB" id="9810145at2"/>
<evidence type="ECO:0000256" key="4">
    <source>
        <dbReference type="ARBA" id="ARBA00023136"/>
    </source>
</evidence>
<dbReference type="PROSITE" id="PS52015">
    <property type="entry name" value="TONB_CTD"/>
    <property type="match status" value="1"/>
</dbReference>
<dbReference type="Gene3D" id="3.30.1150.10">
    <property type="match status" value="1"/>
</dbReference>
<feature type="region of interest" description="Disordered" evidence="5">
    <location>
        <begin position="55"/>
        <end position="74"/>
    </location>
</feature>
<evidence type="ECO:0000256" key="5">
    <source>
        <dbReference type="SAM" id="MobiDB-lite"/>
    </source>
</evidence>
<keyword evidence="8" id="KW-1185">Reference proteome</keyword>
<comment type="subcellular location">
    <subcellularLocation>
        <location evidence="1">Membrane</location>
        <topology evidence="1">Single-pass membrane protein</topology>
    </subcellularLocation>
</comment>
<keyword evidence="2" id="KW-0812">Transmembrane</keyword>
<evidence type="ECO:0000256" key="3">
    <source>
        <dbReference type="ARBA" id="ARBA00022989"/>
    </source>
</evidence>
<feature type="domain" description="TonB C-terminal" evidence="6">
    <location>
        <begin position="252"/>
        <end position="341"/>
    </location>
</feature>
<proteinExistence type="predicted"/>
<sequence>MSEMRRLLDEKGDDAATALLRSARADRAPAASKARALAALGIEPARVAKAHEIPARENNGPRLATPMQPERPEPRPVRAAMAGAKRSAQATPHILFQSVLGPTGKPVGFFQKGRLGAGLVAAAQVMLVGITLLSQPMHRPEASEGPADEPQQYPELQLGAGIPAPAPRAEAKGHDAEPHRVAAPANASRGVPNAITPPPKVAVADEPPSSEEPRAPEAVPPQIARVENAGSPEVLPAKPEATSAAVRPFEQGTMSQPKRIGGRDPVYTREALQARVEGTALLQCEITATGATRDCRLLKSLPHMDAELLAAARTWRFSPATQGGEPIAVRYVSKVNLVLPK</sequence>
<protein>
    <submittedName>
        <fullName evidence="7">TonB family protein</fullName>
    </submittedName>
</protein>
<dbReference type="Pfam" id="PF03544">
    <property type="entry name" value="TonB_C"/>
    <property type="match status" value="1"/>
</dbReference>
<dbReference type="AlphaFoldDB" id="A0A4U1J2Z0"/>
<comment type="caution">
    <text evidence="7">The sequence shown here is derived from an EMBL/GenBank/DDBJ whole genome shotgun (WGS) entry which is preliminary data.</text>
</comment>
<dbReference type="GO" id="GO:0055085">
    <property type="term" value="P:transmembrane transport"/>
    <property type="evidence" value="ECO:0007669"/>
    <property type="project" value="InterPro"/>
</dbReference>
<evidence type="ECO:0000256" key="2">
    <source>
        <dbReference type="ARBA" id="ARBA00022692"/>
    </source>
</evidence>
<dbReference type="Proteomes" id="UP000309215">
    <property type="component" value="Unassembled WGS sequence"/>
</dbReference>
<dbReference type="NCBIfam" id="TIGR01352">
    <property type="entry name" value="tonB_Cterm"/>
    <property type="match status" value="1"/>
</dbReference>
<evidence type="ECO:0000313" key="7">
    <source>
        <dbReference type="EMBL" id="TKD01401.1"/>
    </source>
</evidence>
<evidence type="ECO:0000256" key="1">
    <source>
        <dbReference type="ARBA" id="ARBA00004167"/>
    </source>
</evidence>
<evidence type="ECO:0000259" key="6">
    <source>
        <dbReference type="PROSITE" id="PS52015"/>
    </source>
</evidence>
<reference evidence="7 8" key="1">
    <citation type="submission" date="2019-04" db="EMBL/GenBank/DDBJ databases">
        <authorList>
            <person name="Li Y."/>
            <person name="Wang J."/>
        </authorList>
    </citation>
    <scope>NUCLEOTIDE SEQUENCE [LARGE SCALE GENOMIC DNA]</scope>
    <source>
        <strain evidence="7 8">DSM 14668</strain>
    </source>
</reference>
<dbReference type="EMBL" id="SSMQ01000040">
    <property type="protein sequence ID" value="TKD01401.1"/>
    <property type="molecule type" value="Genomic_DNA"/>
</dbReference>
<dbReference type="GO" id="GO:0016020">
    <property type="term" value="C:membrane"/>
    <property type="evidence" value="ECO:0007669"/>
    <property type="project" value="UniProtKB-SubCell"/>
</dbReference>
<feature type="compositionally biased region" description="Basic and acidic residues" evidence="5">
    <location>
        <begin position="169"/>
        <end position="180"/>
    </location>
</feature>
<dbReference type="SUPFAM" id="SSF74653">
    <property type="entry name" value="TolA/TonB C-terminal domain"/>
    <property type="match status" value="1"/>
</dbReference>
<organism evidence="7 8">
    <name type="scientific">Polyangium fumosum</name>
    <dbReference type="NCBI Taxonomy" id="889272"/>
    <lineage>
        <taxon>Bacteria</taxon>
        <taxon>Pseudomonadati</taxon>
        <taxon>Myxococcota</taxon>
        <taxon>Polyangia</taxon>
        <taxon>Polyangiales</taxon>
        <taxon>Polyangiaceae</taxon>
        <taxon>Polyangium</taxon>
    </lineage>
</organism>
<dbReference type="InterPro" id="IPR037682">
    <property type="entry name" value="TonB_C"/>
</dbReference>
<keyword evidence="3" id="KW-1133">Transmembrane helix</keyword>
<feature type="region of interest" description="Disordered" evidence="5">
    <location>
        <begin position="138"/>
        <end position="263"/>
    </location>
</feature>
<dbReference type="InterPro" id="IPR006260">
    <property type="entry name" value="TonB/TolA_C"/>
</dbReference>
<keyword evidence="4" id="KW-0472">Membrane</keyword>
<gene>
    <name evidence="7" type="ORF">E8A74_31670</name>
</gene>
<accession>A0A4U1J2Z0</accession>
<name>A0A4U1J2Z0_9BACT</name>